<keyword evidence="1" id="KW-0472">Membrane</keyword>
<gene>
    <name evidence="2" type="ORF">LCGC14_2906700</name>
</gene>
<feature type="transmembrane region" description="Helical" evidence="1">
    <location>
        <begin position="7"/>
        <end position="28"/>
    </location>
</feature>
<proteinExistence type="predicted"/>
<reference evidence="2" key="1">
    <citation type="journal article" date="2015" name="Nature">
        <title>Complex archaea that bridge the gap between prokaryotes and eukaryotes.</title>
        <authorList>
            <person name="Spang A."/>
            <person name="Saw J.H."/>
            <person name="Jorgensen S.L."/>
            <person name="Zaremba-Niedzwiedzka K."/>
            <person name="Martijn J."/>
            <person name="Lind A.E."/>
            <person name="van Eijk R."/>
            <person name="Schleper C."/>
            <person name="Guy L."/>
            <person name="Ettema T.J."/>
        </authorList>
    </citation>
    <scope>NUCLEOTIDE SEQUENCE</scope>
</reference>
<keyword evidence="1" id="KW-1133">Transmembrane helix</keyword>
<accession>A0A0F9AIZ3</accession>
<feature type="transmembrane region" description="Helical" evidence="1">
    <location>
        <begin position="55"/>
        <end position="77"/>
    </location>
</feature>
<evidence type="ECO:0000313" key="2">
    <source>
        <dbReference type="EMBL" id="KKK72156.1"/>
    </source>
</evidence>
<dbReference type="AlphaFoldDB" id="A0A0F9AIZ3"/>
<protein>
    <submittedName>
        <fullName evidence="2">Uncharacterized protein</fullName>
    </submittedName>
</protein>
<organism evidence="2">
    <name type="scientific">marine sediment metagenome</name>
    <dbReference type="NCBI Taxonomy" id="412755"/>
    <lineage>
        <taxon>unclassified sequences</taxon>
        <taxon>metagenomes</taxon>
        <taxon>ecological metagenomes</taxon>
    </lineage>
</organism>
<feature type="non-terminal residue" evidence="2">
    <location>
        <position position="106"/>
    </location>
</feature>
<keyword evidence="1" id="KW-0812">Transmembrane</keyword>
<name>A0A0F9AIZ3_9ZZZZ</name>
<evidence type="ECO:0000256" key="1">
    <source>
        <dbReference type="SAM" id="Phobius"/>
    </source>
</evidence>
<dbReference type="EMBL" id="LAZR01057395">
    <property type="protein sequence ID" value="KKK72156.1"/>
    <property type="molecule type" value="Genomic_DNA"/>
</dbReference>
<sequence>MNETNRTAIVLLAALWIVLMAVVIFLAWSDAELAVDSLGDFVEYLDDHRDTASKLILTLGALVLIVLALLVIIVELAPEEETREIRVEQAGATTIVPAEPLRERLE</sequence>
<comment type="caution">
    <text evidence="2">The sequence shown here is derived from an EMBL/GenBank/DDBJ whole genome shotgun (WGS) entry which is preliminary data.</text>
</comment>